<evidence type="ECO:0000313" key="2">
    <source>
        <dbReference type="Proteomes" id="UP001155079"/>
    </source>
</evidence>
<proteinExistence type="predicted"/>
<dbReference type="Proteomes" id="UP001155079">
    <property type="component" value="Unassembled WGS sequence"/>
</dbReference>
<reference evidence="1 2" key="1">
    <citation type="submission" date="2022-06" db="EMBL/GenBank/DDBJ databases">
        <authorList>
            <person name="Sun Q."/>
        </authorList>
    </citation>
    <scope>NUCLEOTIDE SEQUENCE [LARGE SCALE GENOMIC DNA]</scope>
    <source>
        <strain evidence="1 2">S153</strain>
    </source>
</reference>
<keyword evidence="2" id="KW-1185">Reference proteome</keyword>
<comment type="caution">
    <text evidence="1">The sequence shown here is derived from an EMBL/GenBank/DDBJ whole genome shotgun (WGS) entry which is preliminary data.</text>
</comment>
<accession>A0ABT0V499</accession>
<sequence>MVKYAVSNAGLRAQAIRVAGGTITVKAGKSADVDLAQAPDDETVAHFKARGVTFVEVKKKKPVAPSSDASAALAAAEAAVAVAQEKLVAAGDDLAAKAEAETDVKAAEAALATLKA</sequence>
<name>A0ABT0V499_9HYPH</name>
<protein>
    <submittedName>
        <fullName evidence="1">Uncharacterized protein</fullName>
    </submittedName>
</protein>
<gene>
    <name evidence="1" type="ORF">NBH20_01450</name>
</gene>
<organism evidence="1 2">
    <name type="scientific">Ciceribacter sichuanensis</name>
    <dbReference type="NCBI Taxonomy" id="2949647"/>
    <lineage>
        <taxon>Bacteria</taxon>
        <taxon>Pseudomonadati</taxon>
        <taxon>Pseudomonadota</taxon>
        <taxon>Alphaproteobacteria</taxon>
        <taxon>Hyphomicrobiales</taxon>
        <taxon>Rhizobiaceae</taxon>
        <taxon>Ciceribacter</taxon>
    </lineage>
</organism>
<dbReference type="RefSeq" id="WP_250943721.1">
    <property type="nucleotide sequence ID" value="NZ_JAMQAY010000001.1"/>
</dbReference>
<evidence type="ECO:0000313" key="1">
    <source>
        <dbReference type="EMBL" id="MCM2399807.1"/>
    </source>
</evidence>
<dbReference type="EMBL" id="JAMQAY010000001">
    <property type="protein sequence ID" value="MCM2399807.1"/>
    <property type="molecule type" value="Genomic_DNA"/>
</dbReference>